<dbReference type="AlphaFoldDB" id="A0A4Z2J8S8"/>
<name>A0A4Z2J8S8_9TELE</name>
<evidence type="ECO:0000313" key="2">
    <source>
        <dbReference type="EMBL" id="TNN86626.1"/>
    </source>
</evidence>
<feature type="region of interest" description="Disordered" evidence="1">
    <location>
        <begin position="109"/>
        <end position="128"/>
    </location>
</feature>
<evidence type="ECO:0000313" key="3">
    <source>
        <dbReference type="Proteomes" id="UP000314294"/>
    </source>
</evidence>
<comment type="caution">
    <text evidence="2">The sequence shown here is derived from an EMBL/GenBank/DDBJ whole genome shotgun (WGS) entry which is preliminary data.</text>
</comment>
<reference evidence="2 3" key="1">
    <citation type="submission" date="2019-03" db="EMBL/GenBank/DDBJ databases">
        <title>First draft genome of Liparis tanakae, snailfish: a comprehensive survey of snailfish specific genes.</title>
        <authorList>
            <person name="Kim W."/>
            <person name="Song I."/>
            <person name="Jeong J.-H."/>
            <person name="Kim D."/>
            <person name="Kim S."/>
            <person name="Ryu S."/>
            <person name="Song J.Y."/>
            <person name="Lee S.K."/>
        </authorList>
    </citation>
    <scope>NUCLEOTIDE SEQUENCE [LARGE SCALE GENOMIC DNA]</scope>
    <source>
        <tissue evidence="2">Muscle</tissue>
    </source>
</reference>
<feature type="region of interest" description="Disordered" evidence="1">
    <location>
        <begin position="1"/>
        <end position="62"/>
    </location>
</feature>
<evidence type="ECO:0000256" key="1">
    <source>
        <dbReference type="SAM" id="MobiDB-lite"/>
    </source>
</evidence>
<feature type="compositionally biased region" description="Basic and acidic residues" evidence="1">
    <location>
        <begin position="14"/>
        <end position="32"/>
    </location>
</feature>
<dbReference type="EMBL" id="SRLO01000014">
    <property type="protein sequence ID" value="TNN86626.1"/>
    <property type="molecule type" value="Genomic_DNA"/>
</dbReference>
<keyword evidence="3" id="KW-1185">Reference proteome</keyword>
<proteinExistence type="predicted"/>
<sequence length="128" mass="13715">MRGGRLEVFSGQGLEEKRGDVDRKEKMRRGERAAGISSSAALDSSDRGEGGIMLGDKSEPERSPVSLCDFFCGGLGAQAGLQWNHVTKLAIPSVVLDLWLHDVSAQAAHPVASEQGEERHQVNTDGSK</sequence>
<accession>A0A4Z2J8S8</accession>
<gene>
    <name evidence="2" type="ORF">EYF80_003094</name>
</gene>
<protein>
    <submittedName>
        <fullName evidence="2">Uncharacterized protein</fullName>
    </submittedName>
</protein>
<organism evidence="2 3">
    <name type="scientific">Liparis tanakae</name>
    <name type="common">Tanaka's snailfish</name>
    <dbReference type="NCBI Taxonomy" id="230148"/>
    <lineage>
        <taxon>Eukaryota</taxon>
        <taxon>Metazoa</taxon>
        <taxon>Chordata</taxon>
        <taxon>Craniata</taxon>
        <taxon>Vertebrata</taxon>
        <taxon>Euteleostomi</taxon>
        <taxon>Actinopterygii</taxon>
        <taxon>Neopterygii</taxon>
        <taxon>Teleostei</taxon>
        <taxon>Neoteleostei</taxon>
        <taxon>Acanthomorphata</taxon>
        <taxon>Eupercaria</taxon>
        <taxon>Perciformes</taxon>
        <taxon>Cottioidei</taxon>
        <taxon>Cottales</taxon>
        <taxon>Liparidae</taxon>
        <taxon>Liparis</taxon>
    </lineage>
</organism>
<feature type="compositionally biased region" description="Basic and acidic residues" evidence="1">
    <location>
        <begin position="116"/>
        <end position="128"/>
    </location>
</feature>
<dbReference type="Proteomes" id="UP000314294">
    <property type="component" value="Unassembled WGS sequence"/>
</dbReference>